<dbReference type="EMBL" id="JAJHUN010000009">
    <property type="protein sequence ID" value="KAJ4150139.1"/>
    <property type="molecule type" value="Genomic_DNA"/>
</dbReference>
<dbReference type="InterPro" id="IPR002347">
    <property type="entry name" value="SDR_fam"/>
</dbReference>
<accession>A0A9W8UK84</accession>
<comment type="caution">
    <text evidence="4">The sequence shown here is derived from an EMBL/GenBank/DDBJ whole genome shotgun (WGS) entry which is preliminary data.</text>
</comment>
<protein>
    <submittedName>
        <fullName evidence="4">Uncharacterized protein</fullName>
    </submittedName>
</protein>
<evidence type="ECO:0000256" key="3">
    <source>
        <dbReference type="ARBA" id="ARBA00023002"/>
    </source>
</evidence>
<dbReference type="KEGG" id="amus:LMH87_010904"/>
<evidence type="ECO:0000256" key="1">
    <source>
        <dbReference type="ARBA" id="ARBA00006484"/>
    </source>
</evidence>
<comment type="similarity">
    <text evidence="1">Belongs to the short-chain dehydrogenases/reductases (SDR) family.</text>
</comment>
<dbReference type="PANTHER" id="PTHR43639:SF1">
    <property type="entry name" value="SHORT-CHAIN DEHYDROGENASE_REDUCTASE FAMILY PROTEIN"/>
    <property type="match status" value="1"/>
</dbReference>
<evidence type="ECO:0000256" key="2">
    <source>
        <dbReference type="ARBA" id="ARBA00022857"/>
    </source>
</evidence>
<reference evidence="4" key="1">
    <citation type="journal article" date="2023" name="Access Microbiol">
        <title>De-novo genome assembly for Akanthomyces muscarius, a biocontrol agent of insect agricultural pests.</title>
        <authorList>
            <person name="Erdos Z."/>
            <person name="Studholme D.J."/>
            <person name="Raymond B."/>
            <person name="Sharma M."/>
        </authorList>
    </citation>
    <scope>NUCLEOTIDE SEQUENCE</scope>
    <source>
        <strain evidence="4">Ve6</strain>
    </source>
</reference>
<dbReference type="PRINTS" id="PR00081">
    <property type="entry name" value="GDHRDH"/>
</dbReference>
<keyword evidence="3" id="KW-0560">Oxidoreductase</keyword>
<dbReference type="Proteomes" id="UP001144673">
    <property type="component" value="Chromosome 4"/>
</dbReference>
<gene>
    <name evidence="4" type="ORF">LMH87_010904</name>
</gene>
<dbReference type="InterPro" id="IPR036291">
    <property type="entry name" value="NAD(P)-bd_dom_sf"/>
</dbReference>
<dbReference type="FunFam" id="3.40.50.720:FF:000084">
    <property type="entry name" value="Short-chain dehydrogenase reductase"/>
    <property type="match status" value="1"/>
</dbReference>
<dbReference type="PANTHER" id="PTHR43639">
    <property type="entry name" value="OXIDOREDUCTASE, SHORT-CHAIN DEHYDROGENASE/REDUCTASE FAMILY (AFU_ORTHOLOGUE AFUA_5G02870)"/>
    <property type="match status" value="1"/>
</dbReference>
<keyword evidence="2" id="KW-0521">NADP</keyword>
<dbReference type="Pfam" id="PF13561">
    <property type="entry name" value="adh_short_C2"/>
    <property type="match status" value="1"/>
</dbReference>
<evidence type="ECO:0000313" key="4">
    <source>
        <dbReference type="EMBL" id="KAJ4150139.1"/>
    </source>
</evidence>
<dbReference type="AlphaFoldDB" id="A0A9W8UK84"/>
<evidence type="ECO:0000313" key="5">
    <source>
        <dbReference type="Proteomes" id="UP001144673"/>
    </source>
</evidence>
<dbReference type="CDD" id="cd05233">
    <property type="entry name" value="SDR_c"/>
    <property type="match status" value="1"/>
</dbReference>
<sequence>MPVSDHKYITRRRHSTQSIEPIQRLVVTASMTDHSSFAKYPSLRGRVVVITGGSMGIGASMVEHFSLQGAQVIFLDIDDDSAAATLARVSGLDGVAHAPIYHHCDVSDISGALQPTAAKILADFPRVDCLVNSAAAGMRRPTREITPEFWAKAVDVNLSHQFFLTQALLPGLLQAAGTAAVVNMGSISWAIPATGLAPYTTMKAAVVGLTRTLAHELGPQGIRVNSIMPGSIATERELRDVMTPEYERLVLGSQAIKRLLVPAEIARTAMWLCADDSSGMTNQSIRVDGGWT</sequence>
<dbReference type="SUPFAM" id="SSF51735">
    <property type="entry name" value="NAD(P)-binding Rossmann-fold domains"/>
    <property type="match status" value="1"/>
</dbReference>
<name>A0A9W8UK84_AKAMU</name>
<dbReference type="GO" id="GO:0016491">
    <property type="term" value="F:oxidoreductase activity"/>
    <property type="evidence" value="ECO:0007669"/>
    <property type="project" value="UniProtKB-KW"/>
</dbReference>
<dbReference type="PRINTS" id="PR00080">
    <property type="entry name" value="SDRFAMILY"/>
</dbReference>
<proteinExistence type="inferred from homology"/>
<dbReference type="RefSeq" id="XP_056051853.1">
    <property type="nucleotide sequence ID" value="XM_056199955.1"/>
</dbReference>
<keyword evidence="5" id="KW-1185">Reference proteome</keyword>
<organism evidence="4 5">
    <name type="scientific">Akanthomyces muscarius</name>
    <name type="common">Entomopathogenic fungus</name>
    <name type="synonym">Lecanicillium muscarium</name>
    <dbReference type="NCBI Taxonomy" id="2231603"/>
    <lineage>
        <taxon>Eukaryota</taxon>
        <taxon>Fungi</taxon>
        <taxon>Dikarya</taxon>
        <taxon>Ascomycota</taxon>
        <taxon>Pezizomycotina</taxon>
        <taxon>Sordariomycetes</taxon>
        <taxon>Hypocreomycetidae</taxon>
        <taxon>Hypocreales</taxon>
        <taxon>Cordycipitaceae</taxon>
        <taxon>Akanthomyces</taxon>
    </lineage>
</organism>
<dbReference type="Gene3D" id="3.40.50.720">
    <property type="entry name" value="NAD(P)-binding Rossmann-like Domain"/>
    <property type="match status" value="1"/>
</dbReference>
<dbReference type="GeneID" id="80898063"/>